<dbReference type="InterPro" id="IPR009100">
    <property type="entry name" value="AcylCoA_DH/oxidase_NM_dom_sf"/>
</dbReference>
<evidence type="ECO:0000313" key="1">
    <source>
        <dbReference type="EMBL" id="CAB9515381.1"/>
    </source>
</evidence>
<dbReference type="GO" id="GO:0003997">
    <property type="term" value="F:acyl-CoA oxidase activity"/>
    <property type="evidence" value="ECO:0007669"/>
    <property type="project" value="InterPro"/>
</dbReference>
<dbReference type="OrthoDB" id="538336at2759"/>
<evidence type="ECO:0000313" key="2">
    <source>
        <dbReference type="Proteomes" id="UP001153069"/>
    </source>
</evidence>
<dbReference type="GO" id="GO:0005504">
    <property type="term" value="F:fatty acid binding"/>
    <property type="evidence" value="ECO:0007669"/>
    <property type="project" value="TreeGrafter"/>
</dbReference>
<dbReference type="EMBL" id="CAICTM010000710">
    <property type="protein sequence ID" value="CAB9515381.1"/>
    <property type="molecule type" value="Genomic_DNA"/>
</dbReference>
<comment type="caution">
    <text evidence="1">The sequence shown here is derived from an EMBL/GenBank/DDBJ whole genome shotgun (WGS) entry which is preliminary data.</text>
</comment>
<dbReference type="InterPro" id="IPR012258">
    <property type="entry name" value="Acyl-CoA_oxidase"/>
</dbReference>
<dbReference type="SUPFAM" id="SSF56645">
    <property type="entry name" value="Acyl-CoA dehydrogenase NM domain-like"/>
    <property type="match status" value="1"/>
</dbReference>
<accession>A0A9N8HIP4</accession>
<proteinExistence type="predicted"/>
<organism evidence="1 2">
    <name type="scientific">Seminavis robusta</name>
    <dbReference type="NCBI Taxonomy" id="568900"/>
    <lineage>
        <taxon>Eukaryota</taxon>
        <taxon>Sar</taxon>
        <taxon>Stramenopiles</taxon>
        <taxon>Ochrophyta</taxon>
        <taxon>Bacillariophyta</taxon>
        <taxon>Bacillariophyceae</taxon>
        <taxon>Bacillariophycidae</taxon>
        <taxon>Naviculales</taxon>
        <taxon>Naviculaceae</taxon>
        <taxon>Seminavis</taxon>
    </lineage>
</organism>
<dbReference type="GO" id="GO:0055088">
    <property type="term" value="P:lipid homeostasis"/>
    <property type="evidence" value="ECO:0007669"/>
    <property type="project" value="TreeGrafter"/>
</dbReference>
<dbReference type="AlphaFoldDB" id="A0A9N8HIP4"/>
<sequence length="489" mass="54683">MPYQDHSISSLWKREFNETIADLDDNLSPRRAAESLRFVIGTGLLALDDIQNEPEKFFLAHRMLAKHAHRIGSGFCARFALHYNLFAGSVMALGSPQQAKQFVLRNEIRPSLGCFALTEQRAGDQSSFMVDTVAELSQDEKSFVLHTPYDTAAKTWIAQGLVADEAIVIANMIVHNHSYGPQAFLVRLRDEKTGELLDRITMLDMGPRPEDGGLDLNNARITFDHLRIPLSCHLCRYLKIQNGTVRHPLAKKIRIMDIIGQRTYTGRLTAAQSALTYTRRKLERTSNRMEGRMCWTPLVTSNRQQSRTRKISPSGGGANLQVSKAFLSHAFVTLDNLDSLAAKIEAELCQCQLRAITPKDRLQQAIAVAKVEAVETCIEICASLHDQQNDPHKGEDFLLCCKYAEGDSHTLMQKMARDLARTGGEGSNWQVKAALDDLKQEMIYVQMGSGCKTMQAWERCGEQVYTVAEAHIESVLLSYGCLVNGQNKP</sequence>
<dbReference type="GO" id="GO:0033540">
    <property type="term" value="P:fatty acid beta-oxidation using acyl-CoA oxidase"/>
    <property type="evidence" value="ECO:0007669"/>
    <property type="project" value="TreeGrafter"/>
</dbReference>
<dbReference type="PANTHER" id="PTHR10909">
    <property type="entry name" value="ELECTRON TRANSPORT OXIDOREDUCTASE"/>
    <property type="match status" value="1"/>
</dbReference>
<dbReference type="GO" id="GO:0071949">
    <property type="term" value="F:FAD binding"/>
    <property type="evidence" value="ECO:0007669"/>
    <property type="project" value="InterPro"/>
</dbReference>
<keyword evidence="2" id="KW-1185">Reference proteome</keyword>
<name>A0A9N8HIP4_9STRA</name>
<dbReference type="Gene3D" id="2.40.110.10">
    <property type="entry name" value="Butyryl-CoA Dehydrogenase, subunit A, domain 2"/>
    <property type="match status" value="1"/>
</dbReference>
<reference evidence="1" key="1">
    <citation type="submission" date="2020-06" db="EMBL/GenBank/DDBJ databases">
        <authorList>
            <consortium name="Plant Systems Biology data submission"/>
        </authorList>
    </citation>
    <scope>NUCLEOTIDE SEQUENCE</scope>
    <source>
        <strain evidence="1">D6</strain>
    </source>
</reference>
<dbReference type="InterPro" id="IPR046373">
    <property type="entry name" value="Acyl-CoA_Oxase/DH_mid-dom_sf"/>
</dbReference>
<dbReference type="GO" id="GO:0005777">
    <property type="term" value="C:peroxisome"/>
    <property type="evidence" value="ECO:0007669"/>
    <property type="project" value="InterPro"/>
</dbReference>
<gene>
    <name evidence="1" type="ORF">SEMRO_711_G191250.1</name>
</gene>
<protein>
    <submittedName>
        <fullName evidence="1">Peroxisomal acyl-coenzyme A oxidase 1</fullName>
    </submittedName>
</protein>
<dbReference type="Proteomes" id="UP001153069">
    <property type="component" value="Unassembled WGS sequence"/>
</dbReference>